<dbReference type="OrthoDB" id="2848819at2759"/>
<protein>
    <recommendedName>
        <fullName evidence="1">F-box domain-containing protein</fullName>
    </recommendedName>
</protein>
<keyword evidence="3" id="KW-1185">Reference proteome</keyword>
<dbReference type="PROSITE" id="PS50181">
    <property type="entry name" value="FBOX"/>
    <property type="match status" value="1"/>
</dbReference>
<feature type="domain" description="F-box" evidence="1">
    <location>
        <begin position="1"/>
        <end position="42"/>
    </location>
</feature>
<dbReference type="InterPro" id="IPR001810">
    <property type="entry name" value="F-box_dom"/>
</dbReference>
<evidence type="ECO:0000313" key="2">
    <source>
        <dbReference type="EMBL" id="TDL25622.1"/>
    </source>
</evidence>
<dbReference type="EMBL" id="ML170163">
    <property type="protein sequence ID" value="TDL25622.1"/>
    <property type="molecule type" value="Genomic_DNA"/>
</dbReference>
<dbReference type="InterPro" id="IPR036047">
    <property type="entry name" value="F-box-like_dom_sf"/>
</dbReference>
<dbReference type="Proteomes" id="UP000294933">
    <property type="component" value="Unassembled WGS sequence"/>
</dbReference>
<accession>A0A4Y7QEV5</accession>
<reference evidence="2 3" key="1">
    <citation type="submission" date="2018-06" db="EMBL/GenBank/DDBJ databases">
        <title>A transcriptomic atlas of mushroom development highlights an independent origin of complex multicellularity.</title>
        <authorList>
            <consortium name="DOE Joint Genome Institute"/>
            <person name="Krizsan K."/>
            <person name="Almasi E."/>
            <person name="Merenyi Z."/>
            <person name="Sahu N."/>
            <person name="Viragh M."/>
            <person name="Koszo T."/>
            <person name="Mondo S."/>
            <person name="Kiss B."/>
            <person name="Balint B."/>
            <person name="Kues U."/>
            <person name="Barry K."/>
            <person name="Hegedus J.C."/>
            <person name="Henrissat B."/>
            <person name="Johnson J."/>
            <person name="Lipzen A."/>
            <person name="Ohm R."/>
            <person name="Nagy I."/>
            <person name="Pangilinan J."/>
            <person name="Yan J."/>
            <person name="Xiong Y."/>
            <person name="Grigoriev I.V."/>
            <person name="Hibbett D.S."/>
            <person name="Nagy L.G."/>
        </authorList>
    </citation>
    <scope>NUCLEOTIDE SEQUENCE [LARGE SCALE GENOMIC DNA]</scope>
    <source>
        <strain evidence="2 3">SZMC22713</strain>
    </source>
</reference>
<proteinExistence type="predicted"/>
<dbReference type="CDD" id="cd09917">
    <property type="entry name" value="F-box_SF"/>
    <property type="match status" value="1"/>
</dbReference>
<name>A0A4Y7QEV5_9AGAM</name>
<dbReference type="SUPFAM" id="SSF81383">
    <property type="entry name" value="F-box domain"/>
    <property type="match status" value="1"/>
</dbReference>
<dbReference type="VEuPathDB" id="FungiDB:BD410DRAFT_602041"/>
<evidence type="ECO:0000259" key="1">
    <source>
        <dbReference type="PROSITE" id="PS50181"/>
    </source>
</evidence>
<dbReference type="AlphaFoldDB" id="A0A4Y7QEV5"/>
<organism evidence="2 3">
    <name type="scientific">Rickenella mellea</name>
    <dbReference type="NCBI Taxonomy" id="50990"/>
    <lineage>
        <taxon>Eukaryota</taxon>
        <taxon>Fungi</taxon>
        <taxon>Dikarya</taxon>
        <taxon>Basidiomycota</taxon>
        <taxon>Agaricomycotina</taxon>
        <taxon>Agaricomycetes</taxon>
        <taxon>Hymenochaetales</taxon>
        <taxon>Rickenellaceae</taxon>
        <taxon>Rickenella</taxon>
    </lineage>
</organism>
<gene>
    <name evidence="2" type="ORF">BD410DRAFT_602041</name>
</gene>
<evidence type="ECO:0000313" key="3">
    <source>
        <dbReference type="Proteomes" id="UP000294933"/>
    </source>
</evidence>
<sequence>MQLPIDILHCIADVLDHESLLRLSVVNKALNAVSSRLIFQAIRISGSWQAVESDVDLILEKCAEFCDLVQSFTFRVVFVDHFCMDGAKPDRGEPQHEFPSRFCTLITKFRRLKELEFRVPEPYVDCFAAEFASRSLTLPTITSITVGPFCHFLVTHCPGVMNVATSGAIWLHTKRGWVTREHSFALIQALAGRPIRKFAMYEMWSTALLEG</sequence>